<accession>A0A0R3KGC6</accession>
<dbReference type="EMBL" id="LLXZ01000218">
    <property type="protein sequence ID" value="KRQ94314.1"/>
    <property type="molecule type" value="Genomic_DNA"/>
</dbReference>
<dbReference type="AlphaFoldDB" id="A0A0R3KGC6"/>
<evidence type="ECO:0000313" key="1">
    <source>
        <dbReference type="EMBL" id="KRQ94314.1"/>
    </source>
</evidence>
<proteinExistence type="predicted"/>
<reference evidence="1 2" key="1">
    <citation type="submission" date="2014-03" db="EMBL/GenBank/DDBJ databases">
        <title>Bradyrhizobium valentinum sp. nov., isolated from effective nodules of Lupinus mariae-josephae, a lupine endemic of basic-lime soils in Eastern Spain.</title>
        <authorList>
            <person name="Duran D."/>
            <person name="Rey L."/>
            <person name="Navarro A."/>
            <person name="Busquets A."/>
            <person name="Imperial J."/>
            <person name="Ruiz-Argueso T."/>
        </authorList>
    </citation>
    <scope>NUCLEOTIDE SEQUENCE [LARGE SCALE GENOMIC DNA]</scope>
    <source>
        <strain evidence="1 2">PAC68</strain>
    </source>
</reference>
<comment type="caution">
    <text evidence="1">The sequence shown here is derived from an EMBL/GenBank/DDBJ whole genome shotgun (WGS) entry which is preliminary data.</text>
</comment>
<keyword evidence="2" id="KW-1185">Reference proteome</keyword>
<dbReference type="RefSeq" id="WP_057840449.1">
    <property type="nucleotide sequence ID" value="NZ_LLXZ01000218.1"/>
</dbReference>
<name>A0A0R3KGC6_9BRAD</name>
<organism evidence="1 2">
    <name type="scientific">Bradyrhizobium jicamae</name>
    <dbReference type="NCBI Taxonomy" id="280332"/>
    <lineage>
        <taxon>Bacteria</taxon>
        <taxon>Pseudomonadati</taxon>
        <taxon>Pseudomonadota</taxon>
        <taxon>Alphaproteobacteria</taxon>
        <taxon>Hyphomicrobiales</taxon>
        <taxon>Nitrobacteraceae</taxon>
        <taxon>Bradyrhizobium</taxon>
    </lineage>
</organism>
<evidence type="ECO:0000313" key="2">
    <source>
        <dbReference type="Proteomes" id="UP000050863"/>
    </source>
</evidence>
<protein>
    <submittedName>
        <fullName evidence="1">Uncharacterized protein</fullName>
    </submittedName>
</protein>
<dbReference type="Proteomes" id="UP000050863">
    <property type="component" value="Unassembled WGS sequence"/>
</dbReference>
<gene>
    <name evidence="1" type="ORF">CQ12_18240</name>
</gene>
<sequence>MLDADRPEEILDGEFVNLDEPPCVELVPVTQSVQWSPRRALPRPDPTFLAQLIATADQAPQTRSLRRASLADAQTAYGASQIRRCGAGFRTRQTI</sequence>
<dbReference type="OrthoDB" id="8244495at2"/>